<sequence>MRHFALLTESERSALFHREPVPFHRDSERSVLAVALGATLYAPATRPRLTEDIRKQASRGVASMVICLEDAISQDEVPAAEYNAIEQLQAYRNSTEEGPLLFVRVRMPEQIVDLTKRLGDAVDVLTGFVLPKFTGDLGAEFLEALAKASANSGHRLLGMPVLESPDIIHRETRVDSLARISRMLDEHRENVLAIRIGATDLCSAYGLRRPRGMPIYDIRLVADAIADVVNVLGRADGTGYVVTGPVWEYFDPSNAMFDQRLPEEAFEAKRSKRVYKQIIDRDLEGLLHEIELDKANGLVGKTVIHPSHVAAVHALSVVTHEEYVDAQDILATLGGGVRASEYANKMNEANPHRAWADRTLTRARVFGVTNPDVSWVDVLGAVLSPVAS</sequence>
<dbReference type="Pfam" id="PF15617">
    <property type="entry name" value="C-C_Bond_Lyase"/>
    <property type="match status" value="1"/>
</dbReference>
<dbReference type="PANTHER" id="PTHR32308">
    <property type="entry name" value="LYASE BETA SUBUNIT, PUTATIVE (AFU_ORTHOLOGUE AFUA_4G13030)-RELATED"/>
    <property type="match status" value="1"/>
</dbReference>
<keyword evidence="2" id="KW-0479">Metal-binding</keyword>
<dbReference type="PANTHER" id="PTHR32308:SF10">
    <property type="entry name" value="CITRATE LYASE SUBUNIT BETA"/>
    <property type="match status" value="1"/>
</dbReference>
<comment type="cofactor">
    <cofactor evidence="1">
        <name>Mg(2+)</name>
        <dbReference type="ChEBI" id="CHEBI:18420"/>
    </cofactor>
</comment>
<protein>
    <submittedName>
        <fullName evidence="4">HpcH/HpaI aldolase/citrate lyase family protein</fullName>
    </submittedName>
</protein>
<reference evidence="5" key="1">
    <citation type="journal article" date="2019" name="Int. J. Syst. Evol. Microbiol.">
        <title>The Global Catalogue of Microorganisms (GCM) 10K type strain sequencing project: providing services to taxonomists for standard genome sequencing and annotation.</title>
        <authorList>
            <consortium name="The Broad Institute Genomics Platform"/>
            <consortium name="The Broad Institute Genome Sequencing Center for Infectious Disease"/>
            <person name="Wu L."/>
            <person name="Ma J."/>
        </authorList>
    </citation>
    <scope>NUCLEOTIDE SEQUENCE [LARGE SCALE GENOMIC DNA]</scope>
    <source>
        <strain evidence="5">JCM 14718</strain>
    </source>
</reference>
<dbReference type="SUPFAM" id="SSF51621">
    <property type="entry name" value="Phosphoenolpyruvate/pyruvate domain"/>
    <property type="match status" value="1"/>
</dbReference>
<comment type="caution">
    <text evidence="4">The sequence shown here is derived from an EMBL/GenBank/DDBJ whole genome shotgun (WGS) entry which is preliminary data.</text>
</comment>
<keyword evidence="3" id="KW-0460">Magnesium</keyword>
<keyword evidence="4" id="KW-0456">Lyase</keyword>
<evidence type="ECO:0000313" key="4">
    <source>
        <dbReference type="EMBL" id="GAA1699578.1"/>
    </source>
</evidence>
<name>A0ABP4U9U8_9ACTN</name>
<evidence type="ECO:0000256" key="2">
    <source>
        <dbReference type="ARBA" id="ARBA00022723"/>
    </source>
</evidence>
<accession>A0ABP4U9U8</accession>
<dbReference type="EMBL" id="BAAANY010000022">
    <property type="protein sequence ID" value="GAA1699578.1"/>
    <property type="molecule type" value="Genomic_DNA"/>
</dbReference>
<dbReference type="InterPro" id="IPR011206">
    <property type="entry name" value="Citrate_lyase_beta/mcl1/mcl2"/>
</dbReference>
<dbReference type="InterPro" id="IPR015813">
    <property type="entry name" value="Pyrv/PenolPyrv_kinase-like_dom"/>
</dbReference>
<keyword evidence="5" id="KW-1185">Reference proteome</keyword>
<dbReference type="InterPro" id="IPR039480">
    <property type="entry name" value="C-C_Bond_Lyase-like"/>
</dbReference>
<dbReference type="Gene3D" id="3.20.20.60">
    <property type="entry name" value="Phosphoenolpyruvate-binding domains"/>
    <property type="match status" value="2"/>
</dbReference>
<evidence type="ECO:0000256" key="3">
    <source>
        <dbReference type="ARBA" id="ARBA00022842"/>
    </source>
</evidence>
<evidence type="ECO:0000256" key="1">
    <source>
        <dbReference type="ARBA" id="ARBA00001946"/>
    </source>
</evidence>
<evidence type="ECO:0000313" key="5">
    <source>
        <dbReference type="Proteomes" id="UP001500618"/>
    </source>
</evidence>
<dbReference type="GO" id="GO:0016829">
    <property type="term" value="F:lyase activity"/>
    <property type="evidence" value="ECO:0007669"/>
    <property type="project" value="UniProtKB-KW"/>
</dbReference>
<gene>
    <name evidence="4" type="ORF">GCM10009765_56280</name>
</gene>
<dbReference type="InterPro" id="IPR040442">
    <property type="entry name" value="Pyrv_kinase-like_dom_sf"/>
</dbReference>
<proteinExistence type="predicted"/>
<dbReference type="RefSeq" id="WP_163568159.1">
    <property type="nucleotide sequence ID" value="NZ_BAAANY010000022.1"/>
</dbReference>
<dbReference type="PIRSF" id="PIRSF015582">
    <property type="entry name" value="Cit_lyase_B"/>
    <property type="match status" value="1"/>
</dbReference>
<dbReference type="Proteomes" id="UP001500618">
    <property type="component" value="Unassembled WGS sequence"/>
</dbReference>
<organism evidence="4 5">
    <name type="scientific">Fodinicola feengrottensis</name>
    <dbReference type="NCBI Taxonomy" id="435914"/>
    <lineage>
        <taxon>Bacteria</taxon>
        <taxon>Bacillati</taxon>
        <taxon>Actinomycetota</taxon>
        <taxon>Actinomycetes</taxon>
        <taxon>Mycobacteriales</taxon>
        <taxon>Fodinicola</taxon>
    </lineage>
</organism>